<dbReference type="AlphaFoldDB" id="A0A8H4VJK4"/>
<dbReference type="PANTHER" id="PTHR10039:SF14">
    <property type="entry name" value="NACHT DOMAIN-CONTAINING PROTEIN"/>
    <property type="match status" value="1"/>
</dbReference>
<dbReference type="Proteomes" id="UP000521872">
    <property type="component" value="Unassembled WGS sequence"/>
</dbReference>
<sequence length="753" mass="86684">MKGGAGAGKSAIARSVAERCSEEGLLLGAFFFSAGDTSRNHVEKLVATLSSQISIILPDFRDTVATLIENDPLIFNRSIRTQFSTLITRPLSMVLANGNHPAASTVTPRLIIIDGLDECSSFESQRDLLFTLQEVTNTTTTHIRFLICSRPESHLNSAFSLPHMVTTLRNIFLDDDDYTAAQDIRVYLGGKFEQIKEGHPFKHTLPDPWPMPEMVDTLVDKSSGQFIYAATIIRYVDSPRHRPDQRLNAIFKLRPPFKDLPFTELDALYRLIISKAEDLPRVLDILAFPALYGYYSLRYIEAILQLEPRSVEVLLADLYSIVTISYGDVGFLHKSLTDFLAEPQRAGDLYQDLSRAQLSHVARMISFFSTHSASLRRNISAGPFDRVLWELHYSDNMKADYVSSDILQASQQFATFEFFRPFLTCNIPKLRNRTSSMGRNDKDFIQSYFRYLYCIKDVSQSTRLVYWEQMRQYCKCVLAVLDDNWSSNWNAHFLCMYYHLLHDLHCRLPWKLLYANIHHDLGDMHLGTFGDIMLCFGGRIWHPCSNDITRIFHDLIGDIKGEAIFAKSASFCLSFLCDEWLASQDAGRTYRIAGHDRRKKREHPWHWRQMVPRPPSLGTQLAVITFQKDWGNKICKLTSIRKALRYSIPDDGYTSIHVTTMHEHFQLLNPQVRNTGQAMSIKPEQPQQWLLYVFLLDLLPHILPLSGRYEPLVMMCRKKCFSSRSQIWPKKSRRARQAIDTYLRRMDLQEGGE</sequence>
<dbReference type="Pfam" id="PF24883">
    <property type="entry name" value="NPHP3_N"/>
    <property type="match status" value="1"/>
</dbReference>
<dbReference type="Gene3D" id="3.40.50.300">
    <property type="entry name" value="P-loop containing nucleotide triphosphate hydrolases"/>
    <property type="match status" value="1"/>
</dbReference>
<dbReference type="SUPFAM" id="SSF52540">
    <property type="entry name" value="P-loop containing nucleoside triphosphate hydrolases"/>
    <property type="match status" value="1"/>
</dbReference>
<protein>
    <recommendedName>
        <fullName evidence="2">Nephrocystin 3-like N-terminal domain-containing protein</fullName>
    </recommendedName>
</protein>
<gene>
    <name evidence="3" type="ORF">D9613_010716</name>
</gene>
<name>A0A8H4VJK4_9AGAR</name>
<proteinExistence type="predicted"/>
<dbReference type="PANTHER" id="PTHR10039">
    <property type="entry name" value="AMELOGENIN"/>
    <property type="match status" value="1"/>
</dbReference>
<reference evidence="3 4" key="1">
    <citation type="submission" date="2019-12" db="EMBL/GenBank/DDBJ databases">
        <authorList>
            <person name="Floudas D."/>
            <person name="Bentzer J."/>
            <person name="Ahren D."/>
            <person name="Johansson T."/>
            <person name="Persson P."/>
            <person name="Tunlid A."/>
        </authorList>
    </citation>
    <scope>NUCLEOTIDE SEQUENCE [LARGE SCALE GENOMIC DNA]</scope>
    <source>
        <strain evidence="3 4">CBS 102.39</strain>
    </source>
</reference>
<dbReference type="InterPro" id="IPR056884">
    <property type="entry name" value="NPHP3-like_N"/>
</dbReference>
<organism evidence="3 4">
    <name type="scientific">Agrocybe pediades</name>
    <dbReference type="NCBI Taxonomy" id="84607"/>
    <lineage>
        <taxon>Eukaryota</taxon>
        <taxon>Fungi</taxon>
        <taxon>Dikarya</taxon>
        <taxon>Basidiomycota</taxon>
        <taxon>Agaricomycotina</taxon>
        <taxon>Agaricomycetes</taxon>
        <taxon>Agaricomycetidae</taxon>
        <taxon>Agaricales</taxon>
        <taxon>Agaricineae</taxon>
        <taxon>Strophariaceae</taxon>
        <taxon>Agrocybe</taxon>
    </lineage>
</organism>
<accession>A0A8H4VJK4</accession>
<feature type="domain" description="Nephrocystin 3-like N-terminal" evidence="2">
    <location>
        <begin position="2"/>
        <end position="150"/>
    </location>
</feature>
<keyword evidence="4" id="KW-1185">Reference proteome</keyword>
<dbReference type="EMBL" id="JAACJL010000046">
    <property type="protein sequence ID" value="KAF4613271.1"/>
    <property type="molecule type" value="Genomic_DNA"/>
</dbReference>
<evidence type="ECO:0000313" key="3">
    <source>
        <dbReference type="EMBL" id="KAF4613271.1"/>
    </source>
</evidence>
<evidence type="ECO:0000256" key="1">
    <source>
        <dbReference type="ARBA" id="ARBA00022737"/>
    </source>
</evidence>
<keyword evidence="1" id="KW-0677">Repeat</keyword>
<evidence type="ECO:0000259" key="2">
    <source>
        <dbReference type="Pfam" id="PF24883"/>
    </source>
</evidence>
<comment type="caution">
    <text evidence="3">The sequence shown here is derived from an EMBL/GenBank/DDBJ whole genome shotgun (WGS) entry which is preliminary data.</text>
</comment>
<dbReference type="InterPro" id="IPR027417">
    <property type="entry name" value="P-loop_NTPase"/>
</dbReference>
<evidence type="ECO:0000313" key="4">
    <source>
        <dbReference type="Proteomes" id="UP000521872"/>
    </source>
</evidence>